<dbReference type="OrthoDB" id="6510492at2759"/>
<dbReference type="Pfam" id="PF01431">
    <property type="entry name" value="Peptidase_M13"/>
    <property type="match status" value="1"/>
</dbReference>
<proteinExistence type="predicted"/>
<evidence type="ECO:0000259" key="1">
    <source>
        <dbReference type="Pfam" id="PF01431"/>
    </source>
</evidence>
<dbReference type="Gene3D" id="3.40.390.10">
    <property type="entry name" value="Collagenase (Catalytic Domain)"/>
    <property type="match status" value="1"/>
</dbReference>
<dbReference type="PANTHER" id="PTHR11733">
    <property type="entry name" value="ZINC METALLOPROTEASE FAMILY M13 NEPRILYSIN-RELATED"/>
    <property type="match status" value="1"/>
</dbReference>
<dbReference type="AlphaFoldDB" id="A0A9J6G0D9"/>
<name>A0A9J6G0D9_HAELO</name>
<reference evidence="2 3" key="1">
    <citation type="journal article" date="2020" name="Cell">
        <title>Large-Scale Comparative Analyses of Tick Genomes Elucidate Their Genetic Diversity and Vector Capacities.</title>
        <authorList>
            <consortium name="Tick Genome and Microbiome Consortium (TIGMIC)"/>
            <person name="Jia N."/>
            <person name="Wang J."/>
            <person name="Shi W."/>
            <person name="Du L."/>
            <person name="Sun Y."/>
            <person name="Zhan W."/>
            <person name="Jiang J.F."/>
            <person name="Wang Q."/>
            <person name="Zhang B."/>
            <person name="Ji P."/>
            <person name="Bell-Sakyi L."/>
            <person name="Cui X.M."/>
            <person name="Yuan T.T."/>
            <person name="Jiang B.G."/>
            <person name="Yang W.F."/>
            <person name="Lam T.T."/>
            <person name="Chang Q.C."/>
            <person name="Ding S.J."/>
            <person name="Wang X.J."/>
            <person name="Zhu J.G."/>
            <person name="Ruan X.D."/>
            <person name="Zhao L."/>
            <person name="Wei J.T."/>
            <person name="Ye R.Z."/>
            <person name="Que T.C."/>
            <person name="Du C.H."/>
            <person name="Zhou Y.H."/>
            <person name="Cheng J.X."/>
            <person name="Dai P.F."/>
            <person name="Guo W.B."/>
            <person name="Han X.H."/>
            <person name="Huang E.J."/>
            <person name="Li L.F."/>
            <person name="Wei W."/>
            <person name="Gao Y.C."/>
            <person name="Liu J.Z."/>
            <person name="Shao H.Z."/>
            <person name="Wang X."/>
            <person name="Wang C.C."/>
            <person name="Yang T.C."/>
            <person name="Huo Q.B."/>
            <person name="Li W."/>
            <person name="Chen H.Y."/>
            <person name="Chen S.E."/>
            <person name="Zhou L.G."/>
            <person name="Ni X.B."/>
            <person name="Tian J.H."/>
            <person name="Sheng Y."/>
            <person name="Liu T."/>
            <person name="Pan Y.S."/>
            <person name="Xia L.Y."/>
            <person name="Li J."/>
            <person name="Zhao F."/>
            <person name="Cao W.C."/>
        </authorList>
    </citation>
    <scope>NUCLEOTIDE SEQUENCE [LARGE SCALE GENOMIC DNA]</scope>
    <source>
        <strain evidence="2">HaeL-2018</strain>
    </source>
</reference>
<dbReference type="SUPFAM" id="SSF55486">
    <property type="entry name" value="Metalloproteases ('zincins'), catalytic domain"/>
    <property type="match status" value="1"/>
</dbReference>
<dbReference type="InterPro" id="IPR018497">
    <property type="entry name" value="Peptidase_M13_C"/>
</dbReference>
<dbReference type="Proteomes" id="UP000821853">
    <property type="component" value="Chromosome 2"/>
</dbReference>
<sequence length="97" mass="10426">MADFVASVVSYAAYKTLPISEHRTLGSLALTPDQLFFVARCTIWCAAPGVPSRDSGYSGYASKRARCNVPAMNTPGFEVAFACPPGSRMNPATKCRF</sequence>
<comment type="caution">
    <text evidence="2">The sequence shown here is derived from an EMBL/GenBank/DDBJ whole genome shotgun (WGS) entry which is preliminary data.</text>
</comment>
<dbReference type="OMA" id="FEVAFAC"/>
<protein>
    <recommendedName>
        <fullName evidence="1">Peptidase M13 C-terminal domain-containing protein</fullName>
    </recommendedName>
</protein>
<dbReference type="GO" id="GO:0004222">
    <property type="term" value="F:metalloendopeptidase activity"/>
    <property type="evidence" value="ECO:0007669"/>
    <property type="project" value="InterPro"/>
</dbReference>
<dbReference type="GO" id="GO:0005886">
    <property type="term" value="C:plasma membrane"/>
    <property type="evidence" value="ECO:0007669"/>
    <property type="project" value="TreeGrafter"/>
</dbReference>
<organism evidence="2 3">
    <name type="scientific">Haemaphysalis longicornis</name>
    <name type="common">Bush tick</name>
    <dbReference type="NCBI Taxonomy" id="44386"/>
    <lineage>
        <taxon>Eukaryota</taxon>
        <taxon>Metazoa</taxon>
        <taxon>Ecdysozoa</taxon>
        <taxon>Arthropoda</taxon>
        <taxon>Chelicerata</taxon>
        <taxon>Arachnida</taxon>
        <taxon>Acari</taxon>
        <taxon>Parasitiformes</taxon>
        <taxon>Ixodida</taxon>
        <taxon>Ixodoidea</taxon>
        <taxon>Ixodidae</taxon>
        <taxon>Haemaphysalinae</taxon>
        <taxon>Haemaphysalis</taxon>
    </lineage>
</organism>
<dbReference type="InterPro" id="IPR000718">
    <property type="entry name" value="Peptidase_M13"/>
</dbReference>
<keyword evidence="3" id="KW-1185">Reference proteome</keyword>
<dbReference type="GO" id="GO:0016485">
    <property type="term" value="P:protein processing"/>
    <property type="evidence" value="ECO:0007669"/>
    <property type="project" value="TreeGrafter"/>
</dbReference>
<dbReference type="PANTHER" id="PTHR11733:SF241">
    <property type="entry name" value="GH26575P-RELATED"/>
    <property type="match status" value="1"/>
</dbReference>
<accession>A0A9J6G0D9</accession>
<dbReference type="EMBL" id="JABSTR010000004">
    <property type="protein sequence ID" value="KAH9367836.1"/>
    <property type="molecule type" value="Genomic_DNA"/>
</dbReference>
<evidence type="ECO:0000313" key="2">
    <source>
        <dbReference type="EMBL" id="KAH9367836.1"/>
    </source>
</evidence>
<feature type="domain" description="Peptidase M13 C-terminal" evidence="1">
    <location>
        <begin position="2"/>
        <end position="96"/>
    </location>
</feature>
<gene>
    <name evidence="2" type="ORF">HPB48_003119</name>
</gene>
<dbReference type="PROSITE" id="PS51885">
    <property type="entry name" value="NEPRILYSIN"/>
    <property type="match status" value="1"/>
</dbReference>
<evidence type="ECO:0000313" key="3">
    <source>
        <dbReference type="Proteomes" id="UP000821853"/>
    </source>
</evidence>
<dbReference type="InterPro" id="IPR024079">
    <property type="entry name" value="MetalloPept_cat_dom_sf"/>
</dbReference>
<dbReference type="VEuPathDB" id="VectorBase:HLOH_057459"/>